<dbReference type="InParanoid" id="A0A6J2XPM2"/>
<feature type="region of interest" description="Disordered" evidence="1">
    <location>
        <begin position="147"/>
        <end position="179"/>
    </location>
</feature>
<feature type="compositionally biased region" description="Polar residues" evidence="1">
    <location>
        <begin position="165"/>
        <end position="179"/>
    </location>
</feature>
<sequence>MSSTQEAHVIQSSKTKLSPLDLRNTDLVSRLLAATPPYLYNMSLLSNTYFFSEMLRSFVQAKNDQNNQRNTLGFTGNQNMYFGQPPRRSKKRTWGNIGRDIFPKSSSSVEIKTDKSNDKNDNNEPWMIKSMRKSEDVAVELTQEHIHGQQFAEHGERKTPKIEEQSTQYAPQPENSTNLVLPPPPPFWYPPIYSNTPYGIDPLHFFIDLRVSGHIYDRQNGNYFKDSVNNTNDTTSTVVSEKQIEKTDFQEKNVKSEESHIDFFKQRRNTSAFSVPNANTLMKNRSSEKFQKSFDVKAMGFDKTPNPTGINYVMGNINKIYKKLNNAQQCSSKQEASISPNNQTDLDDNASAKFTENNLETTRNDEKINEKNAETEAEKEKRVKDLRALIGLELVVDYMSHKKPLPLSNQDSSYSEGEASASEIESIGSPPLEVVDIQDDA</sequence>
<dbReference type="FunCoup" id="A0A6J2XPM2">
    <property type="interactions" value="29"/>
</dbReference>
<dbReference type="Proteomes" id="UP000504635">
    <property type="component" value="Unplaced"/>
</dbReference>
<gene>
    <name evidence="3" type="primary">LOC115879755</name>
</gene>
<feature type="compositionally biased region" description="Basic and acidic residues" evidence="1">
    <location>
        <begin position="111"/>
        <end position="122"/>
    </location>
</feature>
<accession>A0A6J2XPM2</accession>
<dbReference type="GeneID" id="115879755"/>
<dbReference type="RefSeq" id="XP_030752599.1">
    <property type="nucleotide sequence ID" value="XM_030896739.1"/>
</dbReference>
<dbReference type="AlphaFoldDB" id="A0A6J2XPM2"/>
<keyword evidence="2" id="KW-1185">Reference proteome</keyword>
<feature type="region of interest" description="Disordered" evidence="1">
    <location>
        <begin position="331"/>
        <end position="380"/>
    </location>
</feature>
<feature type="compositionally biased region" description="Low complexity" evidence="1">
    <location>
        <begin position="412"/>
        <end position="429"/>
    </location>
</feature>
<dbReference type="KEGG" id="soy:115879755"/>
<feature type="compositionally biased region" description="Polar residues" evidence="1">
    <location>
        <begin position="331"/>
        <end position="344"/>
    </location>
</feature>
<feature type="region of interest" description="Disordered" evidence="1">
    <location>
        <begin position="403"/>
        <end position="441"/>
    </location>
</feature>
<feature type="compositionally biased region" description="Basic and acidic residues" evidence="1">
    <location>
        <begin position="147"/>
        <end position="164"/>
    </location>
</feature>
<feature type="region of interest" description="Disordered" evidence="1">
    <location>
        <begin position="69"/>
        <end position="125"/>
    </location>
</feature>
<evidence type="ECO:0000313" key="3">
    <source>
        <dbReference type="RefSeq" id="XP_030752599.1"/>
    </source>
</evidence>
<evidence type="ECO:0000256" key="1">
    <source>
        <dbReference type="SAM" id="MobiDB-lite"/>
    </source>
</evidence>
<dbReference type="OrthoDB" id="7669009at2759"/>
<proteinExistence type="predicted"/>
<reference evidence="3" key="1">
    <citation type="submission" date="2025-08" db="UniProtKB">
        <authorList>
            <consortium name="RefSeq"/>
        </authorList>
    </citation>
    <scope>IDENTIFICATION</scope>
    <source>
        <tissue evidence="3">Gonads</tissue>
    </source>
</reference>
<evidence type="ECO:0000313" key="2">
    <source>
        <dbReference type="Proteomes" id="UP000504635"/>
    </source>
</evidence>
<name>A0A6J2XPM2_SITOR</name>
<protein>
    <submittedName>
        <fullName evidence="3">Uncharacterized protein LOC115879755</fullName>
    </submittedName>
</protein>
<organism evidence="2 3">
    <name type="scientific">Sitophilus oryzae</name>
    <name type="common">Rice weevil</name>
    <name type="synonym">Curculio oryzae</name>
    <dbReference type="NCBI Taxonomy" id="7048"/>
    <lineage>
        <taxon>Eukaryota</taxon>
        <taxon>Metazoa</taxon>
        <taxon>Ecdysozoa</taxon>
        <taxon>Arthropoda</taxon>
        <taxon>Hexapoda</taxon>
        <taxon>Insecta</taxon>
        <taxon>Pterygota</taxon>
        <taxon>Neoptera</taxon>
        <taxon>Endopterygota</taxon>
        <taxon>Coleoptera</taxon>
        <taxon>Polyphaga</taxon>
        <taxon>Cucujiformia</taxon>
        <taxon>Curculionidae</taxon>
        <taxon>Dryophthorinae</taxon>
        <taxon>Sitophilus</taxon>
    </lineage>
</organism>
<feature type="compositionally biased region" description="Polar residues" evidence="1">
    <location>
        <begin position="69"/>
        <end position="81"/>
    </location>
</feature>
<feature type="compositionally biased region" description="Basic and acidic residues" evidence="1">
    <location>
        <begin position="362"/>
        <end position="380"/>
    </location>
</feature>
<feature type="compositionally biased region" description="Polar residues" evidence="1">
    <location>
        <begin position="352"/>
        <end position="361"/>
    </location>
</feature>